<sequence>MLRPVVVVTMVVTPMCISLLEKTYYDVHSLYPFAMKAFPMPIGAAAKWVGNLQGQKLEDLYGFIEAYVICPESIKNPVLPYRDEKSGVLLFPTGTFIGVYYSEELKYAQSIGYTVKRYLYERPI</sequence>
<comment type="catalytic activity">
    <reaction evidence="8">
        <text>DNA(n) + a 2'-deoxyribonucleoside 5'-triphosphate = DNA(n+1) + diphosphate</text>
        <dbReference type="Rhea" id="RHEA:22508"/>
        <dbReference type="Rhea" id="RHEA-COMP:17339"/>
        <dbReference type="Rhea" id="RHEA-COMP:17340"/>
        <dbReference type="ChEBI" id="CHEBI:33019"/>
        <dbReference type="ChEBI" id="CHEBI:61560"/>
        <dbReference type="ChEBI" id="CHEBI:173112"/>
        <dbReference type="EC" id="2.7.7.7"/>
    </reaction>
</comment>
<dbReference type="GO" id="GO:0003677">
    <property type="term" value="F:DNA binding"/>
    <property type="evidence" value="ECO:0007669"/>
    <property type="project" value="UniProtKB-KW"/>
</dbReference>
<dbReference type="EMBL" id="KY774314">
    <property type="protein sequence ID" value="ART31176.1"/>
    <property type="molecule type" value="Genomic_DNA"/>
</dbReference>
<gene>
    <name evidence="10" type="ORF">AEK19_MT0150</name>
</gene>
<keyword evidence="4" id="KW-0548">Nucleotidyltransferase</keyword>
<dbReference type="AlphaFoldDB" id="A0A1Y0B148"/>
<evidence type="ECO:0000256" key="2">
    <source>
        <dbReference type="ARBA" id="ARBA00012417"/>
    </source>
</evidence>
<evidence type="ECO:0000256" key="8">
    <source>
        <dbReference type="ARBA" id="ARBA00049244"/>
    </source>
</evidence>
<dbReference type="Pfam" id="PF03175">
    <property type="entry name" value="DNA_pol_B_2"/>
    <property type="match status" value="1"/>
</dbReference>
<dbReference type="PANTHER" id="PTHR33568:SF3">
    <property type="entry name" value="DNA-DIRECTED DNA POLYMERASE"/>
    <property type="match status" value="1"/>
</dbReference>
<reference evidence="10" key="1">
    <citation type="submission" date="2017-03" db="EMBL/GenBank/DDBJ databases">
        <title>The mitochondrial genome of the carnivorous plant Utricularia reniformis (Lentibulariaceae): structure, comparative analysis and evolutionary landmarks.</title>
        <authorList>
            <person name="Silva S.R."/>
            <person name="Alvarenga D.O."/>
            <person name="Michael T.P."/>
            <person name="Miranda V.F.O."/>
            <person name="Varani A.M."/>
        </authorList>
    </citation>
    <scope>NUCLEOTIDE SEQUENCE</scope>
</reference>
<proteinExistence type="inferred from homology"/>
<evidence type="ECO:0000256" key="3">
    <source>
        <dbReference type="ARBA" id="ARBA00022679"/>
    </source>
</evidence>
<dbReference type="InterPro" id="IPR004868">
    <property type="entry name" value="DNA-dir_DNA_pol_B_mt/vir"/>
</dbReference>
<geneLocation type="mitochondrion" evidence="10"/>
<keyword evidence="3" id="KW-0808">Transferase</keyword>
<keyword evidence="5" id="KW-0235">DNA replication</keyword>
<evidence type="ECO:0000256" key="7">
    <source>
        <dbReference type="ARBA" id="ARBA00023125"/>
    </source>
</evidence>
<dbReference type="InterPro" id="IPR043502">
    <property type="entry name" value="DNA/RNA_pol_sf"/>
</dbReference>
<feature type="domain" description="DNA-directed DNA polymerase family B mitochondria/virus" evidence="9">
    <location>
        <begin position="23"/>
        <end position="117"/>
    </location>
</feature>
<organism evidence="10">
    <name type="scientific">Utricularia reniformis</name>
    <dbReference type="NCBI Taxonomy" id="192314"/>
    <lineage>
        <taxon>Eukaryota</taxon>
        <taxon>Viridiplantae</taxon>
        <taxon>Streptophyta</taxon>
        <taxon>Embryophyta</taxon>
        <taxon>Tracheophyta</taxon>
        <taxon>Spermatophyta</taxon>
        <taxon>Magnoliopsida</taxon>
        <taxon>eudicotyledons</taxon>
        <taxon>Gunneridae</taxon>
        <taxon>Pentapetalae</taxon>
        <taxon>asterids</taxon>
        <taxon>lamiids</taxon>
        <taxon>Lamiales</taxon>
        <taxon>Lentibulariaceae</taxon>
        <taxon>Utricularia</taxon>
    </lineage>
</organism>
<keyword evidence="6" id="KW-0239">DNA-directed DNA polymerase</keyword>
<dbReference type="PANTHER" id="PTHR33568">
    <property type="entry name" value="DNA POLYMERASE"/>
    <property type="match status" value="1"/>
</dbReference>
<evidence type="ECO:0000259" key="9">
    <source>
        <dbReference type="Pfam" id="PF03175"/>
    </source>
</evidence>
<evidence type="ECO:0000256" key="6">
    <source>
        <dbReference type="ARBA" id="ARBA00022932"/>
    </source>
</evidence>
<dbReference type="GO" id="GO:0003887">
    <property type="term" value="F:DNA-directed DNA polymerase activity"/>
    <property type="evidence" value="ECO:0007669"/>
    <property type="project" value="UniProtKB-KW"/>
</dbReference>
<protein>
    <recommendedName>
        <fullName evidence="2">DNA-directed DNA polymerase</fullName>
        <ecNumber evidence="2">2.7.7.7</ecNumber>
    </recommendedName>
</protein>
<dbReference type="EC" id="2.7.7.7" evidence="2"/>
<evidence type="ECO:0000256" key="5">
    <source>
        <dbReference type="ARBA" id="ARBA00022705"/>
    </source>
</evidence>
<evidence type="ECO:0000313" key="10">
    <source>
        <dbReference type="EMBL" id="ART31176.1"/>
    </source>
</evidence>
<accession>A0A1Y0B148</accession>
<keyword evidence="7" id="KW-0238">DNA-binding</keyword>
<dbReference type="GO" id="GO:0000166">
    <property type="term" value="F:nucleotide binding"/>
    <property type="evidence" value="ECO:0007669"/>
    <property type="project" value="InterPro"/>
</dbReference>
<comment type="similarity">
    <text evidence="1">Belongs to the DNA polymerase type-B family.</text>
</comment>
<dbReference type="SUPFAM" id="SSF56672">
    <property type="entry name" value="DNA/RNA polymerases"/>
    <property type="match status" value="1"/>
</dbReference>
<name>A0A1Y0B148_9LAMI</name>
<evidence type="ECO:0000256" key="4">
    <source>
        <dbReference type="ARBA" id="ARBA00022695"/>
    </source>
</evidence>
<keyword evidence="10" id="KW-0496">Mitochondrion</keyword>
<dbReference type="GO" id="GO:0006260">
    <property type="term" value="P:DNA replication"/>
    <property type="evidence" value="ECO:0007669"/>
    <property type="project" value="UniProtKB-KW"/>
</dbReference>
<evidence type="ECO:0000256" key="1">
    <source>
        <dbReference type="ARBA" id="ARBA00005755"/>
    </source>
</evidence>